<dbReference type="Proteomes" id="UP000182332">
    <property type="component" value="Unassembled WGS sequence"/>
</dbReference>
<reference evidence="2 3" key="1">
    <citation type="submission" date="2016-10" db="EMBL/GenBank/DDBJ databases">
        <authorList>
            <person name="de Groot N.N."/>
        </authorList>
    </citation>
    <scope>NUCLEOTIDE SEQUENCE [LARGE SCALE GENOMIC DNA]</scope>
    <source>
        <strain evidence="2 3">DSM 11363</strain>
    </source>
</reference>
<protein>
    <submittedName>
        <fullName evidence="1">DUF4404 family protein</fullName>
    </submittedName>
</protein>
<accession>A0A1I0A7L1</accession>
<dbReference type="EMBL" id="DSIN01000012">
    <property type="protein sequence ID" value="HEF24927.1"/>
    <property type="molecule type" value="Genomic_DNA"/>
</dbReference>
<gene>
    <name evidence="1" type="ORF">ENP23_04070</name>
    <name evidence="2" type="ORF">SAMN05216197_103165</name>
</gene>
<reference evidence="1" key="2">
    <citation type="journal article" date="2020" name="mSystems">
        <title>Genome- and Community-Level Interaction Insights into Carbon Utilization and Element Cycling Functions of Hydrothermarchaeota in Hydrothermal Sediment.</title>
        <authorList>
            <person name="Zhou Z."/>
            <person name="Liu Y."/>
            <person name="Xu W."/>
            <person name="Pan J."/>
            <person name="Luo Z.H."/>
            <person name="Li M."/>
        </authorList>
    </citation>
    <scope>NUCLEOTIDE SEQUENCE [LARGE SCALE GENOMIC DNA]</scope>
    <source>
        <strain evidence="1">SpSt-200</strain>
    </source>
</reference>
<evidence type="ECO:0000313" key="3">
    <source>
        <dbReference type="Proteomes" id="UP000182332"/>
    </source>
</evidence>
<evidence type="ECO:0000313" key="2">
    <source>
        <dbReference type="EMBL" id="SES90158.1"/>
    </source>
</evidence>
<sequence length="87" mass="9646">MSVSDLQLQLNTLREQLEQNPQLTLEERGNLTEVMEQIQAQIELETVSQDPSISDGVNLAVERFEVDHPTIAGTLRNVLVTLGSMGI</sequence>
<evidence type="ECO:0000313" key="1">
    <source>
        <dbReference type="EMBL" id="HEF24927.1"/>
    </source>
</evidence>
<dbReference type="OrthoDB" id="4335607at2"/>
<dbReference type="InterPro" id="IPR025516">
    <property type="entry name" value="DUF4404"/>
</dbReference>
<name>A0A1I0A7L1_9PSED</name>
<dbReference type="Pfam" id="PF14357">
    <property type="entry name" value="DUF4404"/>
    <property type="match status" value="1"/>
</dbReference>
<dbReference type="RefSeq" id="WP_074885178.1">
    <property type="nucleotide sequence ID" value="NZ_FOHW01000003.1"/>
</dbReference>
<organism evidence="2 3">
    <name type="scientific">Pseudomonas graminis</name>
    <dbReference type="NCBI Taxonomy" id="158627"/>
    <lineage>
        <taxon>Bacteria</taxon>
        <taxon>Pseudomonadati</taxon>
        <taxon>Pseudomonadota</taxon>
        <taxon>Gammaproteobacteria</taxon>
        <taxon>Pseudomonadales</taxon>
        <taxon>Pseudomonadaceae</taxon>
        <taxon>Pseudomonas</taxon>
    </lineage>
</organism>
<dbReference type="EMBL" id="FOHW01000003">
    <property type="protein sequence ID" value="SES90158.1"/>
    <property type="molecule type" value="Genomic_DNA"/>
</dbReference>
<dbReference type="AlphaFoldDB" id="A0A1I0A7L1"/>
<proteinExistence type="predicted"/>